<accession>A0A812MIW3</accession>
<protein>
    <submittedName>
        <fullName evidence="1">Uncharacterized protein</fullName>
    </submittedName>
</protein>
<dbReference type="AlphaFoldDB" id="A0A812MIW3"/>
<evidence type="ECO:0000313" key="2">
    <source>
        <dbReference type="Proteomes" id="UP000604046"/>
    </source>
</evidence>
<reference evidence="1" key="1">
    <citation type="submission" date="2021-02" db="EMBL/GenBank/DDBJ databases">
        <authorList>
            <person name="Dougan E. K."/>
            <person name="Rhodes N."/>
            <person name="Thang M."/>
            <person name="Chan C."/>
        </authorList>
    </citation>
    <scope>NUCLEOTIDE SEQUENCE</scope>
</reference>
<dbReference type="EMBL" id="CAJNDS010001602">
    <property type="protein sequence ID" value="CAE7267232.1"/>
    <property type="molecule type" value="Genomic_DNA"/>
</dbReference>
<proteinExistence type="predicted"/>
<dbReference type="Proteomes" id="UP000604046">
    <property type="component" value="Unassembled WGS sequence"/>
</dbReference>
<gene>
    <name evidence="1" type="ORF">SNAT2548_LOCUS14158</name>
</gene>
<keyword evidence="2" id="KW-1185">Reference proteome</keyword>
<dbReference type="OrthoDB" id="10290570at2759"/>
<organism evidence="1 2">
    <name type="scientific">Symbiodinium natans</name>
    <dbReference type="NCBI Taxonomy" id="878477"/>
    <lineage>
        <taxon>Eukaryota</taxon>
        <taxon>Sar</taxon>
        <taxon>Alveolata</taxon>
        <taxon>Dinophyceae</taxon>
        <taxon>Suessiales</taxon>
        <taxon>Symbiodiniaceae</taxon>
        <taxon>Symbiodinium</taxon>
    </lineage>
</organism>
<comment type="caution">
    <text evidence="1">The sequence shown here is derived from an EMBL/GenBank/DDBJ whole genome shotgun (WGS) entry which is preliminary data.</text>
</comment>
<sequence>MAVYRFAKAEAASALSDELGEDSLRRAARIEYAIKAAEGIADAVDAQHPLSKAWQLAYDLRAHRAFRYCLSLMKSIEPVLGSAGRVANEIDKVVQEASEVYGVPKDHKYMEEARRLVLQARSEEAKVKRKEDAARRAKMS</sequence>
<evidence type="ECO:0000313" key="1">
    <source>
        <dbReference type="EMBL" id="CAE7267232.1"/>
    </source>
</evidence>
<name>A0A812MIW3_9DINO</name>